<feature type="region of interest" description="Disordered" evidence="1">
    <location>
        <begin position="1"/>
        <end position="76"/>
    </location>
</feature>
<sequence length="200" mass="22069">LDAGRGAGLRLAARTRVGEPEPQRRQPQHGPLLRRHRDAGRRDLERGQGHDPASRAVRRPRHRRPGGAGRDGAARTRMADRLQAARDLVRADLPQACRQALSRRPHPRRTTLLRPCDVQAVAAAGAWLQGDPQALSRLRTVARLPVRICLRKAADRRHQRLAAATRVGRRCRCRAGRPRCADDTGRTGVAGGVPGRPHLL</sequence>
<reference evidence="2" key="1">
    <citation type="submission" date="2020-02" db="EMBL/GenBank/DDBJ databases">
        <authorList>
            <person name="Meier V. D."/>
        </authorList>
    </citation>
    <scope>NUCLEOTIDE SEQUENCE</scope>
    <source>
        <strain evidence="2">AVDCRST_MAG44</strain>
    </source>
</reference>
<feature type="non-terminal residue" evidence="2">
    <location>
        <position position="1"/>
    </location>
</feature>
<name>A0A6J4SBK1_9SPHN</name>
<feature type="compositionally biased region" description="Basic and acidic residues" evidence="1">
    <location>
        <begin position="40"/>
        <end position="53"/>
    </location>
</feature>
<dbReference type="AlphaFoldDB" id="A0A6J4SBK1"/>
<proteinExistence type="predicted"/>
<feature type="compositionally biased region" description="Basic residues" evidence="1">
    <location>
        <begin position="56"/>
        <end position="65"/>
    </location>
</feature>
<evidence type="ECO:0000313" key="2">
    <source>
        <dbReference type="EMBL" id="CAA9494582.1"/>
    </source>
</evidence>
<protein>
    <submittedName>
        <fullName evidence="2">Protein YzbB</fullName>
    </submittedName>
</protein>
<gene>
    <name evidence="2" type="ORF">AVDCRST_MAG44-401</name>
</gene>
<feature type="compositionally biased region" description="Low complexity" evidence="1">
    <location>
        <begin position="1"/>
        <end position="15"/>
    </location>
</feature>
<accession>A0A6J4SBK1</accession>
<organism evidence="2">
    <name type="scientific">uncultured Sphingomonas sp</name>
    <dbReference type="NCBI Taxonomy" id="158754"/>
    <lineage>
        <taxon>Bacteria</taxon>
        <taxon>Pseudomonadati</taxon>
        <taxon>Pseudomonadota</taxon>
        <taxon>Alphaproteobacteria</taxon>
        <taxon>Sphingomonadales</taxon>
        <taxon>Sphingomonadaceae</taxon>
        <taxon>Sphingomonas</taxon>
        <taxon>environmental samples</taxon>
    </lineage>
</organism>
<dbReference type="EMBL" id="CADCVY010000030">
    <property type="protein sequence ID" value="CAA9494582.1"/>
    <property type="molecule type" value="Genomic_DNA"/>
</dbReference>
<feature type="non-terminal residue" evidence="2">
    <location>
        <position position="200"/>
    </location>
</feature>
<evidence type="ECO:0000256" key="1">
    <source>
        <dbReference type="SAM" id="MobiDB-lite"/>
    </source>
</evidence>